<evidence type="ECO:0008006" key="4">
    <source>
        <dbReference type="Google" id="ProtNLM"/>
    </source>
</evidence>
<reference evidence="3" key="1">
    <citation type="journal article" date="2019" name="Int. J. Syst. Evol. Microbiol.">
        <title>The Global Catalogue of Microorganisms (GCM) 10K type strain sequencing project: providing services to taxonomists for standard genome sequencing and annotation.</title>
        <authorList>
            <consortium name="The Broad Institute Genomics Platform"/>
            <consortium name="The Broad Institute Genome Sequencing Center for Infectious Disease"/>
            <person name="Wu L."/>
            <person name="Ma J."/>
        </authorList>
    </citation>
    <scope>NUCLEOTIDE SEQUENCE [LARGE SCALE GENOMIC DNA]</scope>
    <source>
        <strain evidence="3">CAIM 431</strain>
    </source>
</reference>
<evidence type="ECO:0000313" key="2">
    <source>
        <dbReference type="EMBL" id="MFD1888723.1"/>
    </source>
</evidence>
<feature type="chain" id="PRO_5047187447" description="Lipoprotein" evidence="1">
    <location>
        <begin position="23"/>
        <end position="173"/>
    </location>
</feature>
<evidence type="ECO:0000256" key="1">
    <source>
        <dbReference type="SAM" id="SignalP"/>
    </source>
</evidence>
<proteinExistence type="predicted"/>
<feature type="signal peptide" evidence="1">
    <location>
        <begin position="1"/>
        <end position="22"/>
    </location>
</feature>
<dbReference type="PROSITE" id="PS51257">
    <property type="entry name" value="PROKAR_LIPOPROTEIN"/>
    <property type="match status" value="1"/>
</dbReference>
<comment type="caution">
    <text evidence="2">The sequence shown here is derived from an EMBL/GenBank/DDBJ whole genome shotgun (WGS) entry which is preliminary data.</text>
</comment>
<gene>
    <name evidence="2" type="ORF">ACFSCS_00785</name>
</gene>
<keyword evidence="1" id="KW-0732">Signal</keyword>
<accession>A0ABW4RTH0</accession>
<dbReference type="Proteomes" id="UP001597326">
    <property type="component" value="Unassembled WGS sequence"/>
</dbReference>
<keyword evidence="3" id="KW-1185">Reference proteome</keyword>
<dbReference type="RefSeq" id="WP_343871803.1">
    <property type="nucleotide sequence ID" value="NZ_BAAAIX010000002.1"/>
</dbReference>
<sequence>MKIARIAAPVAALLLMAGCATPSGGTAFDVDGTRTSVEQVDTAAEGCARLTQTPAEQIHTQVAQMLLSGSMADAISERAGVPITNQMIAKPVKALRGEQLMTDPDCKVAVESLARYAAINDTLGEAKSRNQVKALDVQVNPRYGNWNPSAGTFTGQTGSLSMQDLGQGKVFGN</sequence>
<name>A0ABW4RTH0_9ACTN</name>
<organism evidence="2 3">
    <name type="scientific">Luteococcus peritonei</name>
    <dbReference type="NCBI Taxonomy" id="88874"/>
    <lineage>
        <taxon>Bacteria</taxon>
        <taxon>Bacillati</taxon>
        <taxon>Actinomycetota</taxon>
        <taxon>Actinomycetes</taxon>
        <taxon>Propionibacteriales</taxon>
        <taxon>Propionibacteriaceae</taxon>
        <taxon>Luteococcus</taxon>
    </lineage>
</organism>
<evidence type="ECO:0000313" key="3">
    <source>
        <dbReference type="Proteomes" id="UP001597326"/>
    </source>
</evidence>
<protein>
    <recommendedName>
        <fullName evidence="4">Lipoprotein</fullName>
    </recommendedName>
</protein>
<dbReference type="EMBL" id="JBHUFZ010000002">
    <property type="protein sequence ID" value="MFD1888723.1"/>
    <property type="molecule type" value="Genomic_DNA"/>
</dbReference>